<evidence type="ECO:0000313" key="2">
    <source>
        <dbReference type="EMBL" id="KIM64854.1"/>
    </source>
</evidence>
<organism evidence="2 3">
    <name type="scientific">Scleroderma citrinum Foug A</name>
    <dbReference type="NCBI Taxonomy" id="1036808"/>
    <lineage>
        <taxon>Eukaryota</taxon>
        <taxon>Fungi</taxon>
        <taxon>Dikarya</taxon>
        <taxon>Basidiomycota</taxon>
        <taxon>Agaricomycotina</taxon>
        <taxon>Agaricomycetes</taxon>
        <taxon>Agaricomycetidae</taxon>
        <taxon>Boletales</taxon>
        <taxon>Sclerodermatineae</taxon>
        <taxon>Sclerodermataceae</taxon>
        <taxon>Scleroderma</taxon>
    </lineage>
</organism>
<sequence>MDSLPGFTSTSSDPFTLFFSSSEAASTSGPSPTSPTTTDSNGVSSSTSHSDLGTRLVSPTTSFRNSFLIPSSLVPLS</sequence>
<reference evidence="2 3" key="1">
    <citation type="submission" date="2014-04" db="EMBL/GenBank/DDBJ databases">
        <authorList>
            <consortium name="DOE Joint Genome Institute"/>
            <person name="Kuo A."/>
            <person name="Kohler A."/>
            <person name="Nagy L.G."/>
            <person name="Floudas D."/>
            <person name="Copeland A."/>
            <person name="Barry K.W."/>
            <person name="Cichocki N."/>
            <person name="Veneault-Fourrey C."/>
            <person name="LaButti K."/>
            <person name="Lindquist E.A."/>
            <person name="Lipzen A."/>
            <person name="Lundell T."/>
            <person name="Morin E."/>
            <person name="Murat C."/>
            <person name="Sun H."/>
            <person name="Tunlid A."/>
            <person name="Henrissat B."/>
            <person name="Grigoriev I.V."/>
            <person name="Hibbett D.S."/>
            <person name="Martin F."/>
            <person name="Nordberg H.P."/>
            <person name="Cantor M.N."/>
            <person name="Hua S.X."/>
        </authorList>
    </citation>
    <scope>NUCLEOTIDE SEQUENCE [LARGE SCALE GENOMIC DNA]</scope>
    <source>
        <strain evidence="2 3">Foug A</strain>
    </source>
</reference>
<reference evidence="3" key="2">
    <citation type="submission" date="2015-01" db="EMBL/GenBank/DDBJ databases">
        <title>Evolutionary Origins and Diversification of the Mycorrhizal Mutualists.</title>
        <authorList>
            <consortium name="DOE Joint Genome Institute"/>
            <consortium name="Mycorrhizal Genomics Consortium"/>
            <person name="Kohler A."/>
            <person name="Kuo A."/>
            <person name="Nagy L.G."/>
            <person name="Floudas D."/>
            <person name="Copeland A."/>
            <person name="Barry K.W."/>
            <person name="Cichocki N."/>
            <person name="Veneault-Fourrey C."/>
            <person name="LaButti K."/>
            <person name="Lindquist E.A."/>
            <person name="Lipzen A."/>
            <person name="Lundell T."/>
            <person name="Morin E."/>
            <person name="Murat C."/>
            <person name="Riley R."/>
            <person name="Ohm R."/>
            <person name="Sun H."/>
            <person name="Tunlid A."/>
            <person name="Henrissat B."/>
            <person name="Grigoriev I.V."/>
            <person name="Hibbett D.S."/>
            <person name="Martin F."/>
        </authorList>
    </citation>
    <scope>NUCLEOTIDE SEQUENCE [LARGE SCALE GENOMIC DNA]</scope>
    <source>
        <strain evidence="3">Foug A</strain>
    </source>
</reference>
<dbReference type="HOGENOM" id="CLU_2639537_0_0_1"/>
<name>A0A0C3E8Z8_9AGAM</name>
<dbReference type="AlphaFoldDB" id="A0A0C3E8Z8"/>
<feature type="compositionally biased region" description="Polar residues" evidence="1">
    <location>
        <begin position="41"/>
        <end position="58"/>
    </location>
</feature>
<accession>A0A0C3E8Z8</accession>
<protein>
    <submittedName>
        <fullName evidence="2">Uncharacterized protein</fullName>
    </submittedName>
</protein>
<dbReference type="InParanoid" id="A0A0C3E8Z8"/>
<dbReference type="EMBL" id="KN822026">
    <property type="protein sequence ID" value="KIM64854.1"/>
    <property type="molecule type" value="Genomic_DNA"/>
</dbReference>
<gene>
    <name evidence="2" type="ORF">SCLCIDRAFT_1212949</name>
</gene>
<proteinExistence type="predicted"/>
<evidence type="ECO:0000256" key="1">
    <source>
        <dbReference type="SAM" id="MobiDB-lite"/>
    </source>
</evidence>
<dbReference type="Proteomes" id="UP000053989">
    <property type="component" value="Unassembled WGS sequence"/>
</dbReference>
<feature type="region of interest" description="Disordered" evidence="1">
    <location>
        <begin position="22"/>
        <end position="58"/>
    </location>
</feature>
<evidence type="ECO:0000313" key="3">
    <source>
        <dbReference type="Proteomes" id="UP000053989"/>
    </source>
</evidence>
<feature type="compositionally biased region" description="Low complexity" evidence="1">
    <location>
        <begin position="22"/>
        <end position="40"/>
    </location>
</feature>
<keyword evidence="3" id="KW-1185">Reference proteome</keyword>